<evidence type="ECO:0000256" key="1">
    <source>
        <dbReference type="ARBA" id="ARBA00006484"/>
    </source>
</evidence>
<dbReference type="SUPFAM" id="SSF51735">
    <property type="entry name" value="NAD(P)-binding Rossmann-fold domains"/>
    <property type="match status" value="1"/>
</dbReference>
<evidence type="ECO:0000313" key="3">
    <source>
        <dbReference type="EMBL" id="MCX5571949.1"/>
    </source>
</evidence>
<dbReference type="InterPro" id="IPR036291">
    <property type="entry name" value="NAD(P)-bd_dom_sf"/>
</dbReference>
<dbReference type="InterPro" id="IPR002347">
    <property type="entry name" value="SDR_fam"/>
</dbReference>
<name>A0A9X3E5I7_9HYPH</name>
<proteinExistence type="inferred from homology"/>
<protein>
    <submittedName>
        <fullName evidence="3">SDR family oxidoreductase</fullName>
    </submittedName>
</protein>
<sequence length="267" mass="28092">MTEKGIALVTGGAGGIGAEIVRRLAGDGYHVVAADHNEALAAEVASGVGGSAVGIDITDANSVDQAFETVLDQHGRLDILVNAAGIHLQKLVVDTTPEEWDRIQSVNARGPFLTCRAAARTMMRAERGRIVNIITRLNFGNPYSSAYISSKNALWGLTQCLAVELASYGITVNGVAPGHVGPGTGMEKQFREKADKLGLSWEAFEAQVLKTIPVGRWCRPADVAAAVSYVVSPEASFVTGELINVTGGFVGYGIAPPKEARFGRDAD</sequence>
<reference evidence="3" key="1">
    <citation type="submission" date="2022-11" db="EMBL/GenBank/DDBJ databases">
        <title>Biodiversity and phylogenetic relationships of bacteria.</title>
        <authorList>
            <person name="Machado R.A.R."/>
            <person name="Bhat A."/>
            <person name="Loulou A."/>
            <person name="Kallel S."/>
        </authorList>
    </citation>
    <scope>NUCLEOTIDE SEQUENCE</scope>
    <source>
        <strain evidence="3">K-TC2</strain>
    </source>
</reference>
<accession>A0A9X3E5I7</accession>
<keyword evidence="2" id="KW-0560">Oxidoreductase</keyword>
<dbReference type="Gene3D" id="3.40.50.720">
    <property type="entry name" value="NAD(P)-binding Rossmann-like Domain"/>
    <property type="match status" value="1"/>
</dbReference>
<dbReference type="EMBL" id="JAPKNK010000013">
    <property type="protein sequence ID" value="MCX5571949.1"/>
    <property type="molecule type" value="Genomic_DNA"/>
</dbReference>
<dbReference type="PRINTS" id="PR00081">
    <property type="entry name" value="GDHRDH"/>
</dbReference>
<dbReference type="Proteomes" id="UP001144805">
    <property type="component" value="Unassembled WGS sequence"/>
</dbReference>
<gene>
    <name evidence="3" type="ORF">OSH07_22300</name>
</gene>
<dbReference type="PANTHER" id="PTHR42760:SF133">
    <property type="entry name" value="3-OXOACYL-[ACYL-CARRIER-PROTEIN] REDUCTASE"/>
    <property type="match status" value="1"/>
</dbReference>
<comment type="caution">
    <text evidence="3">The sequence shown here is derived from an EMBL/GenBank/DDBJ whole genome shotgun (WGS) entry which is preliminary data.</text>
</comment>
<comment type="similarity">
    <text evidence="1">Belongs to the short-chain dehydrogenases/reductases (SDR) family.</text>
</comment>
<dbReference type="PRINTS" id="PR00080">
    <property type="entry name" value="SDRFAMILY"/>
</dbReference>
<dbReference type="FunFam" id="3.40.50.720:FF:000084">
    <property type="entry name" value="Short-chain dehydrogenase reductase"/>
    <property type="match status" value="1"/>
</dbReference>
<evidence type="ECO:0000256" key="2">
    <source>
        <dbReference type="ARBA" id="ARBA00023002"/>
    </source>
</evidence>
<keyword evidence="4" id="KW-1185">Reference proteome</keyword>
<evidence type="ECO:0000313" key="4">
    <source>
        <dbReference type="Proteomes" id="UP001144805"/>
    </source>
</evidence>
<dbReference type="RefSeq" id="WP_266340911.1">
    <property type="nucleotide sequence ID" value="NZ_JAPKNK010000013.1"/>
</dbReference>
<dbReference type="Pfam" id="PF13561">
    <property type="entry name" value="adh_short_C2"/>
    <property type="match status" value="1"/>
</dbReference>
<dbReference type="PANTHER" id="PTHR42760">
    <property type="entry name" value="SHORT-CHAIN DEHYDROGENASES/REDUCTASES FAMILY MEMBER"/>
    <property type="match status" value="1"/>
</dbReference>
<dbReference type="AlphaFoldDB" id="A0A9X3E5I7"/>
<organism evidence="3 4">
    <name type="scientific">Kaistia nematophila</name>
    <dbReference type="NCBI Taxonomy" id="2994654"/>
    <lineage>
        <taxon>Bacteria</taxon>
        <taxon>Pseudomonadati</taxon>
        <taxon>Pseudomonadota</taxon>
        <taxon>Alphaproteobacteria</taxon>
        <taxon>Hyphomicrobiales</taxon>
        <taxon>Kaistiaceae</taxon>
        <taxon>Kaistia</taxon>
    </lineage>
</organism>
<dbReference type="GO" id="GO:0016616">
    <property type="term" value="F:oxidoreductase activity, acting on the CH-OH group of donors, NAD or NADP as acceptor"/>
    <property type="evidence" value="ECO:0007669"/>
    <property type="project" value="TreeGrafter"/>
</dbReference>